<reference evidence="2" key="1">
    <citation type="journal article" date="2023" name="Mol. Phylogenet. Evol.">
        <title>Genome-scale phylogeny and comparative genomics of the fungal order Sordariales.</title>
        <authorList>
            <person name="Hensen N."/>
            <person name="Bonometti L."/>
            <person name="Westerberg I."/>
            <person name="Brannstrom I.O."/>
            <person name="Guillou S."/>
            <person name="Cros-Aarteil S."/>
            <person name="Calhoun S."/>
            <person name="Haridas S."/>
            <person name="Kuo A."/>
            <person name="Mondo S."/>
            <person name="Pangilinan J."/>
            <person name="Riley R."/>
            <person name="LaButti K."/>
            <person name="Andreopoulos B."/>
            <person name="Lipzen A."/>
            <person name="Chen C."/>
            <person name="Yan M."/>
            <person name="Daum C."/>
            <person name="Ng V."/>
            <person name="Clum A."/>
            <person name="Steindorff A."/>
            <person name="Ohm R.A."/>
            <person name="Martin F."/>
            <person name="Silar P."/>
            <person name="Natvig D.O."/>
            <person name="Lalanne C."/>
            <person name="Gautier V."/>
            <person name="Ament-Velasquez S.L."/>
            <person name="Kruys A."/>
            <person name="Hutchinson M.I."/>
            <person name="Powell A.J."/>
            <person name="Barry K."/>
            <person name="Miller A.N."/>
            <person name="Grigoriev I.V."/>
            <person name="Debuchy R."/>
            <person name="Gladieux P."/>
            <person name="Hiltunen Thoren M."/>
            <person name="Johannesson H."/>
        </authorList>
    </citation>
    <scope>NUCLEOTIDE SEQUENCE</scope>
    <source>
        <strain evidence="2">CBS 990.96</strain>
    </source>
</reference>
<dbReference type="AlphaFoldDB" id="A0AAN7BWU8"/>
<keyword evidence="3" id="KW-1185">Reference proteome</keyword>
<sequence>MPSLPGPSLRYIPKPWRNVIKPRRPLPVKPALPSLINLPNEIIHAIIQILQDSSPETVGDIALACSHLYHLALYIRCRSLSVQVGTSAPFGHLQPKAISDRLNHILENDMLSVVRVLRVTIAAHYDIDVATVMSPLFRNIPSMHGLSDLYCNGLCMPESMVEHLKSCPRIRLHLNLEFKGTTRQSKIVQRLLRRLAETPLNLTSLRVDMPDMVHMMTKAESLADKHVKLGIQSLITSSPNLRSLKLCQRQAEQLLGYSGFGGGFEPNQHLLPPSPPLLERLEIVNYAWRFYQYLSRNFDWSRLLDLKVEVSPPAGPFDGLNGFRITGGAYEHRRAPLLTALAPYLTLLRSVVITTPKDRLTEELELMRSSLSECFGSLPSTTRLESISIPLLLQSNAKKPRNGLKKKPSHQNVAQDHDPFVFGNGHTATLTELNITSLRIEHSGL</sequence>
<comment type="caution">
    <text evidence="2">The sequence shown here is derived from an EMBL/GenBank/DDBJ whole genome shotgun (WGS) entry which is preliminary data.</text>
</comment>
<feature type="region of interest" description="Disordered" evidence="1">
    <location>
        <begin position="398"/>
        <end position="418"/>
    </location>
</feature>
<evidence type="ECO:0000313" key="2">
    <source>
        <dbReference type="EMBL" id="KAK4231104.1"/>
    </source>
</evidence>
<name>A0AAN7BWU8_9PEZI</name>
<organism evidence="2 3">
    <name type="scientific">Podospora fimiseda</name>
    <dbReference type="NCBI Taxonomy" id="252190"/>
    <lineage>
        <taxon>Eukaryota</taxon>
        <taxon>Fungi</taxon>
        <taxon>Dikarya</taxon>
        <taxon>Ascomycota</taxon>
        <taxon>Pezizomycotina</taxon>
        <taxon>Sordariomycetes</taxon>
        <taxon>Sordariomycetidae</taxon>
        <taxon>Sordariales</taxon>
        <taxon>Podosporaceae</taxon>
        <taxon>Podospora</taxon>
    </lineage>
</organism>
<evidence type="ECO:0000256" key="1">
    <source>
        <dbReference type="SAM" id="MobiDB-lite"/>
    </source>
</evidence>
<accession>A0AAN7BWU8</accession>
<evidence type="ECO:0000313" key="3">
    <source>
        <dbReference type="Proteomes" id="UP001301958"/>
    </source>
</evidence>
<protein>
    <recommendedName>
        <fullName evidence="4">F-box domain-containing protein</fullName>
    </recommendedName>
</protein>
<evidence type="ECO:0008006" key="4">
    <source>
        <dbReference type="Google" id="ProtNLM"/>
    </source>
</evidence>
<feature type="compositionally biased region" description="Basic residues" evidence="1">
    <location>
        <begin position="398"/>
        <end position="409"/>
    </location>
</feature>
<gene>
    <name evidence="2" type="ORF">QBC38DRAFT_258682</name>
</gene>
<dbReference type="Proteomes" id="UP001301958">
    <property type="component" value="Unassembled WGS sequence"/>
</dbReference>
<reference evidence="2" key="2">
    <citation type="submission" date="2023-05" db="EMBL/GenBank/DDBJ databases">
        <authorList>
            <consortium name="Lawrence Berkeley National Laboratory"/>
            <person name="Steindorff A."/>
            <person name="Hensen N."/>
            <person name="Bonometti L."/>
            <person name="Westerberg I."/>
            <person name="Brannstrom I.O."/>
            <person name="Guillou S."/>
            <person name="Cros-Aarteil S."/>
            <person name="Calhoun S."/>
            <person name="Haridas S."/>
            <person name="Kuo A."/>
            <person name="Mondo S."/>
            <person name="Pangilinan J."/>
            <person name="Riley R."/>
            <person name="Labutti K."/>
            <person name="Andreopoulos B."/>
            <person name="Lipzen A."/>
            <person name="Chen C."/>
            <person name="Yanf M."/>
            <person name="Daum C."/>
            <person name="Ng V."/>
            <person name="Clum A."/>
            <person name="Ohm R."/>
            <person name="Martin F."/>
            <person name="Silar P."/>
            <person name="Natvig D."/>
            <person name="Lalanne C."/>
            <person name="Gautier V."/>
            <person name="Ament-Velasquez S.L."/>
            <person name="Kruys A."/>
            <person name="Hutchinson M.I."/>
            <person name="Powell A.J."/>
            <person name="Barry K."/>
            <person name="Miller A.N."/>
            <person name="Grigoriev I.V."/>
            <person name="Debuchy R."/>
            <person name="Gladieux P."/>
            <person name="Thoren M.H."/>
            <person name="Johannesson H."/>
        </authorList>
    </citation>
    <scope>NUCLEOTIDE SEQUENCE</scope>
    <source>
        <strain evidence="2">CBS 990.96</strain>
    </source>
</reference>
<proteinExistence type="predicted"/>
<dbReference type="EMBL" id="MU865294">
    <property type="protein sequence ID" value="KAK4231104.1"/>
    <property type="molecule type" value="Genomic_DNA"/>
</dbReference>